<dbReference type="Gene3D" id="3.40.50.300">
    <property type="entry name" value="P-loop containing nucleotide triphosphate hydrolases"/>
    <property type="match status" value="1"/>
</dbReference>
<keyword evidence="3" id="KW-0067">ATP-binding</keyword>
<evidence type="ECO:0000256" key="1">
    <source>
        <dbReference type="ARBA" id="ARBA00006354"/>
    </source>
</evidence>
<dbReference type="Gene3D" id="3.30.230.10">
    <property type="match status" value="1"/>
</dbReference>
<comment type="caution">
    <text evidence="5">The sequence shown here is derived from an EMBL/GenBank/DDBJ whole genome shotgun (WGS) entry which is preliminary data.</text>
</comment>
<dbReference type="PROSITE" id="PS50051">
    <property type="entry name" value="MCM_2"/>
    <property type="match status" value="1"/>
</dbReference>
<dbReference type="InterPro" id="IPR004482">
    <property type="entry name" value="Mg_chelat-rel"/>
</dbReference>
<evidence type="ECO:0000256" key="3">
    <source>
        <dbReference type="ARBA" id="ARBA00022840"/>
    </source>
</evidence>
<organism evidence="5 6">
    <name type="scientific">Candidatus Thiopontia autotrophica</name>
    <dbReference type="NCBI Taxonomy" id="2841688"/>
    <lineage>
        <taxon>Bacteria</taxon>
        <taxon>Pseudomonadati</taxon>
        <taxon>Pseudomonadota</taxon>
        <taxon>Gammaproteobacteria</taxon>
        <taxon>Candidatus Thiopontia</taxon>
    </lineage>
</organism>
<name>A0A8J6P7K2_9GAMM</name>
<dbReference type="SUPFAM" id="SSF54211">
    <property type="entry name" value="Ribosomal protein S5 domain 2-like"/>
    <property type="match status" value="1"/>
</dbReference>
<dbReference type="Pfam" id="PF13541">
    <property type="entry name" value="ChlI"/>
    <property type="match status" value="1"/>
</dbReference>
<dbReference type="Proteomes" id="UP000654401">
    <property type="component" value="Unassembled WGS sequence"/>
</dbReference>
<dbReference type="InterPro" id="IPR003593">
    <property type="entry name" value="AAA+_ATPase"/>
</dbReference>
<dbReference type="Pfam" id="PF13335">
    <property type="entry name" value="Mg_chelatase_C"/>
    <property type="match status" value="1"/>
</dbReference>
<dbReference type="PRINTS" id="PR01657">
    <property type="entry name" value="MCMFAMILY"/>
</dbReference>
<evidence type="ECO:0000313" key="6">
    <source>
        <dbReference type="Proteomes" id="UP000654401"/>
    </source>
</evidence>
<dbReference type="GO" id="GO:0003677">
    <property type="term" value="F:DNA binding"/>
    <property type="evidence" value="ECO:0007669"/>
    <property type="project" value="InterPro"/>
</dbReference>
<dbReference type="GO" id="GO:0005524">
    <property type="term" value="F:ATP binding"/>
    <property type="evidence" value="ECO:0007669"/>
    <property type="project" value="UniProtKB-KW"/>
</dbReference>
<dbReference type="PANTHER" id="PTHR32039:SF7">
    <property type="entry name" value="COMPETENCE PROTEIN COMM"/>
    <property type="match status" value="1"/>
</dbReference>
<accession>A0A8J6P7K2</accession>
<sequence length="502" mass="54422">MSLAAVNSRAISGIEAPEVVVEVLLSGGLPGISIIGLPEAAVREAKDRVRGALISSGFKIPQRRVTINLAPADLPKSGARLDLAIAMGVLAASGVIQPEKLHSFEFIGELALDGAIREVRGVLPAALKARDVGRALILPEKNATEASHVSDLNFYPATTLQQVVSFFVDETPLPAVEINVAEIEKQQVPDLSQVRGQHIARRALEIAAAGSHNLLMSGPPGTGKTLLASTMPGILPEMGEQEALESATIYSINSPQFDASRWGVRPFRTPHHTASAVALVGGGGRPRPGEISLSHHGVLFLDELPEFSRSVLEVLREPMESGKITISRAAAQVEFPARFQLIAAMNPCPCGYYGDRSGKCHCTPDQIQRYKGKISGPLLDRIDLQIEVARIPAEMLAGEREDNVEDSSQVRRRVKSAREIQIKRQSVPNSQLQGDQLEEACGLGQEEKQFLIDAIDSLGLSARAYHRVLRVARTIADLAEDRWVEMRHIAEALSYRKMDRDS</sequence>
<gene>
    <name evidence="5" type="ORF">H8D24_03145</name>
</gene>
<comment type="similarity">
    <text evidence="1">Belongs to the Mg-chelatase subunits D/I family. ComM subfamily.</text>
</comment>
<evidence type="ECO:0000259" key="4">
    <source>
        <dbReference type="PROSITE" id="PS50051"/>
    </source>
</evidence>
<evidence type="ECO:0000313" key="5">
    <source>
        <dbReference type="EMBL" id="MBC8519387.1"/>
    </source>
</evidence>
<dbReference type="InterPro" id="IPR027417">
    <property type="entry name" value="P-loop_NTPase"/>
</dbReference>
<reference evidence="5 6" key="1">
    <citation type="submission" date="2020-08" db="EMBL/GenBank/DDBJ databases">
        <title>Bridging the membrane lipid divide: bacteria of the FCB group superphylum have the potential to synthesize archaeal ether lipids.</title>
        <authorList>
            <person name="Villanueva L."/>
            <person name="Von Meijenfeldt F.A.B."/>
            <person name="Westbye A.B."/>
            <person name="Yadav S."/>
            <person name="Hopmans E.C."/>
            <person name="Dutilh B.E."/>
            <person name="Sinninghe Damste J.S."/>
        </authorList>
    </citation>
    <scope>NUCLEOTIDE SEQUENCE [LARGE SCALE GENOMIC DNA]</scope>
    <source>
        <strain evidence="5">NIOZ-UU100</strain>
    </source>
</reference>
<dbReference type="AlphaFoldDB" id="A0A8J6P7K2"/>
<dbReference type="NCBIfam" id="NF007365">
    <property type="entry name" value="PRK09862.1"/>
    <property type="match status" value="1"/>
</dbReference>
<dbReference type="CDD" id="cd00009">
    <property type="entry name" value="AAA"/>
    <property type="match status" value="1"/>
</dbReference>
<dbReference type="InterPro" id="IPR001208">
    <property type="entry name" value="MCM_dom"/>
</dbReference>
<dbReference type="InterPro" id="IPR045006">
    <property type="entry name" value="CHLI-like"/>
</dbReference>
<dbReference type="InterPro" id="IPR000523">
    <property type="entry name" value="Mg_chelatse_chII-like_cat_dom"/>
</dbReference>
<dbReference type="NCBIfam" id="TIGR00368">
    <property type="entry name" value="YifB family Mg chelatase-like AAA ATPase"/>
    <property type="match status" value="1"/>
</dbReference>
<protein>
    <submittedName>
        <fullName evidence="5">YifB family Mg chelatase-like AAA ATPase</fullName>
    </submittedName>
</protein>
<dbReference type="EMBL" id="JACNFK010000023">
    <property type="protein sequence ID" value="MBC8519387.1"/>
    <property type="molecule type" value="Genomic_DNA"/>
</dbReference>
<dbReference type="InterPro" id="IPR014721">
    <property type="entry name" value="Ribsml_uS5_D2-typ_fold_subgr"/>
</dbReference>
<dbReference type="Pfam" id="PF01078">
    <property type="entry name" value="Mg_chelatase"/>
    <property type="match status" value="1"/>
</dbReference>
<proteinExistence type="inferred from homology"/>
<dbReference type="InterPro" id="IPR020568">
    <property type="entry name" value="Ribosomal_Su5_D2-typ_SF"/>
</dbReference>
<dbReference type="InterPro" id="IPR025158">
    <property type="entry name" value="Mg_chelat-rel_C"/>
</dbReference>
<keyword evidence="2" id="KW-0547">Nucleotide-binding</keyword>
<feature type="domain" description="MCM C-terminal AAA(+) ATPase" evidence="4">
    <location>
        <begin position="289"/>
        <end position="384"/>
    </location>
</feature>
<dbReference type="SUPFAM" id="SSF52540">
    <property type="entry name" value="P-loop containing nucleoside triphosphate hydrolases"/>
    <property type="match status" value="1"/>
</dbReference>
<dbReference type="PANTHER" id="PTHR32039">
    <property type="entry name" value="MAGNESIUM-CHELATASE SUBUNIT CHLI"/>
    <property type="match status" value="1"/>
</dbReference>
<evidence type="ECO:0000256" key="2">
    <source>
        <dbReference type="ARBA" id="ARBA00022741"/>
    </source>
</evidence>
<dbReference type="SMART" id="SM00382">
    <property type="entry name" value="AAA"/>
    <property type="match status" value="1"/>
</dbReference>